<name>A0A834P0Q1_VESPE</name>
<protein>
    <recommendedName>
        <fullName evidence="2">FAM194 C-terminal domain-containing protein</fullName>
    </recommendedName>
</protein>
<feature type="domain" description="FAM194 C-terminal" evidence="2">
    <location>
        <begin position="497"/>
        <end position="608"/>
    </location>
</feature>
<dbReference type="EMBL" id="JACSDY010000007">
    <property type="protein sequence ID" value="KAF7423465.1"/>
    <property type="molecule type" value="Genomic_DNA"/>
</dbReference>
<feature type="compositionally biased region" description="Basic and acidic residues" evidence="1">
    <location>
        <begin position="361"/>
        <end position="383"/>
    </location>
</feature>
<dbReference type="PANTHER" id="PTHR23093">
    <property type="entry name" value="SIMILAR TO CHROMOSOME 3 OPEN READING FRAME 20"/>
    <property type="match status" value="1"/>
</dbReference>
<feature type="compositionally biased region" description="Basic and acidic residues" evidence="1">
    <location>
        <begin position="243"/>
        <end position="280"/>
    </location>
</feature>
<dbReference type="InterPro" id="IPR029281">
    <property type="entry name" value="FAM194_C"/>
</dbReference>
<evidence type="ECO:0000259" key="2">
    <source>
        <dbReference type="Pfam" id="PF14977"/>
    </source>
</evidence>
<evidence type="ECO:0000313" key="4">
    <source>
        <dbReference type="Proteomes" id="UP000600918"/>
    </source>
</evidence>
<keyword evidence="4" id="KW-1185">Reference proteome</keyword>
<feature type="domain" description="FAM194 C-terminal" evidence="2">
    <location>
        <begin position="695"/>
        <end position="750"/>
    </location>
</feature>
<reference evidence="3" key="1">
    <citation type="journal article" date="2020" name="G3 (Bethesda)">
        <title>High-Quality Assemblies for Three Invasive Social Wasps from the &lt;i&gt;Vespula&lt;/i&gt; Genus.</title>
        <authorList>
            <person name="Harrop T.W.R."/>
            <person name="Guhlin J."/>
            <person name="McLaughlin G.M."/>
            <person name="Permina E."/>
            <person name="Stockwell P."/>
            <person name="Gilligan J."/>
            <person name="Le Lec M.F."/>
            <person name="Gruber M.A.M."/>
            <person name="Quinn O."/>
            <person name="Lovegrove M."/>
            <person name="Duncan E.J."/>
            <person name="Remnant E.J."/>
            <person name="Van Eeckhoven J."/>
            <person name="Graham B."/>
            <person name="Knapp R.A."/>
            <person name="Langford K.W."/>
            <person name="Kronenberg Z."/>
            <person name="Press M.O."/>
            <person name="Eacker S.M."/>
            <person name="Wilson-Rankin E.E."/>
            <person name="Purcell J."/>
            <person name="Lester P.J."/>
            <person name="Dearden P.K."/>
        </authorList>
    </citation>
    <scope>NUCLEOTIDE SEQUENCE</scope>
    <source>
        <strain evidence="3">Volc-1</strain>
    </source>
</reference>
<organism evidence="3 4">
    <name type="scientific">Vespula pensylvanica</name>
    <name type="common">Western yellow jacket</name>
    <name type="synonym">Wasp</name>
    <dbReference type="NCBI Taxonomy" id="30213"/>
    <lineage>
        <taxon>Eukaryota</taxon>
        <taxon>Metazoa</taxon>
        <taxon>Ecdysozoa</taxon>
        <taxon>Arthropoda</taxon>
        <taxon>Hexapoda</taxon>
        <taxon>Insecta</taxon>
        <taxon>Pterygota</taxon>
        <taxon>Neoptera</taxon>
        <taxon>Endopterygota</taxon>
        <taxon>Hymenoptera</taxon>
        <taxon>Apocrita</taxon>
        <taxon>Aculeata</taxon>
        <taxon>Vespoidea</taxon>
        <taxon>Vespidae</taxon>
        <taxon>Vespinae</taxon>
        <taxon>Vespula</taxon>
    </lineage>
</organism>
<proteinExistence type="predicted"/>
<dbReference type="Pfam" id="PF14977">
    <property type="entry name" value="FAM194"/>
    <property type="match status" value="2"/>
</dbReference>
<dbReference type="Proteomes" id="UP000600918">
    <property type="component" value="Unassembled WGS sequence"/>
</dbReference>
<evidence type="ECO:0000313" key="3">
    <source>
        <dbReference type="EMBL" id="KAF7423465.1"/>
    </source>
</evidence>
<sequence>MKHLWVFAVEPPSYTTFCSSLQFRVARSRVSKKCVKRCKKLHSHDTSCLKSEKECLKRTILCGFCDDAINDVVRKLFLPPICYKSFCKDAEHLHGLWKKVDQPKSDSINDNFVINDRSLNKQGIRSDVNRKKTYDYKYHDKYDYKYHDKNDYKYNDQNDYKYNDKYDYKYHDKNDYKYNDQNDYKYNNKYDYKYRDNYGDNNNERIINSNKHDAKYLIKNRNRLRDRKGDTFKVKSNFKKEEIKTDKKNIRGKEEDSRGRLNRSRGQERPGKMIHDRTNEKIPLTRRPREGKKEIEKDEEMTPRRKTKETYRQSEGKGNKTSSVVVPKKGDVLDRESEWAYRDGDEEKNFLRNREKRKNVHERNEGNDQTRNPGSEKKYKMDTETSTINPKFGNNIEDKNTRLKGSKFTGSSLATDEDFTRKNESRYRQIKTIATLPFQNGIDSPNTIEYQLSNEHFVKLGWTVLPIRKFMRKIYLYESKMAKPHLDWFKKYRYEDRRYYEDGVTPFLSFHPDETGKVFYPNGRTAVKIHKPENREYDMYTVFTPGGKDIVGITRKPQIIAVFDTLCNGVILDENGITRLSYNQIGGIWRDNPGGLPFLWTWSSNVEEPIIENVYSIKSMSELERLFPSLKKDLESISKKNTQTSLPSPMTSDMREKAEIARDEQKPVVVNAVVEEREKYLESEFFNDKREVHSMKEEDNKTIKIICMKLNKYLSFRILNRRNINLKFFAGTKSIRIELGTILNYDKKLKSYHEDATDWKKVVQRCRFQDSWEKSIRTDSLHNLSREMEYVKRCARQPLEMNFPPFPWHDITQRAITCLYRLLQGKGNYHEKVVTVRPSTLSILARKATAFPAILSIYNVLPTKSVVVC</sequence>
<dbReference type="PANTHER" id="PTHR23093:SF18">
    <property type="entry name" value="GLUTAMATE RICH 6"/>
    <property type="match status" value="1"/>
</dbReference>
<feature type="region of interest" description="Disordered" evidence="1">
    <location>
        <begin position="243"/>
        <end position="324"/>
    </location>
</feature>
<dbReference type="AlphaFoldDB" id="A0A834P0Q1"/>
<comment type="caution">
    <text evidence="3">The sequence shown here is derived from an EMBL/GenBank/DDBJ whole genome shotgun (WGS) entry which is preliminary data.</text>
</comment>
<feature type="compositionally biased region" description="Basic and acidic residues" evidence="1">
    <location>
        <begin position="287"/>
        <end position="318"/>
    </location>
</feature>
<gene>
    <name evidence="3" type="ORF">H0235_008748</name>
</gene>
<evidence type="ECO:0000256" key="1">
    <source>
        <dbReference type="SAM" id="MobiDB-lite"/>
    </source>
</evidence>
<accession>A0A834P0Q1</accession>
<feature type="region of interest" description="Disordered" evidence="1">
    <location>
        <begin position="350"/>
        <end position="403"/>
    </location>
</feature>